<dbReference type="InterPro" id="IPR029058">
    <property type="entry name" value="AB_hydrolase_fold"/>
</dbReference>
<proteinExistence type="predicted"/>
<sequence length="454" mass="50203">MSAFKEDIDAIGSDFAADVDAVGSDGMRDISKRIDDIRSRIDKVMAVPKKPAKYGADTPAYELPIADTPITYCTHLPTSDQTNGIDPFYVRMCATISGDAYSLKSDISEFVNLDKGYNLSDVGLKEPPKAVIYDNNGPFEPTNPPFVAVVVGTKLVLAWRGSVTLIDWIRDFSFYVSSSFRWKNVAKVVKVHGGYLAMIDNTLAVHEDRLLDIVKDNGIQEILLTGHSLAGGAAQVAQLWFEGTMDPTVDPRPNEWQKLAKETGLTVRCMSFEGPSTTVFVESKDKDLNQKGKAFINQCGAKMCTTVYSMDPVPRLIGGVPFVLTLLENLVMAYEKNSSPIVRFFEREALSAIKQVLITFKIPNPLNTNEPIAQQFMHIGKCLYYASPTAVPEVYIDNKNNILVDKEGKPSSLPDLFSIKYVQCDKDVADAIYNNHLYIIRGPGLSFNRIKDAA</sequence>
<dbReference type="GO" id="GO:0016787">
    <property type="term" value="F:hydrolase activity"/>
    <property type="evidence" value="ECO:0007669"/>
    <property type="project" value="UniProtKB-KW"/>
</dbReference>
<evidence type="ECO:0000259" key="1">
    <source>
        <dbReference type="Pfam" id="PF01764"/>
    </source>
</evidence>
<dbReference type="OrthoDB" id="426718at2759"/>
<dbReference type="InterPro" id="IPR002921">
    <property type="entry name" value="Fungal_lipase-type"/>
</dbReference>
<name>A0A1E7F5U1_9STRA</name>
<keyword evidence="2" id="KW-0378">Hydrolase</keyword>
<dbReference type="GO" id="GO:0006629">
    <property type="term" value="P:lipid metabolic process"/>
    <property type="evidence" value="ECO:0007669"/>
    <property type="project" value="InterPro"/>
</dbReference>
<gene>
    <name evidence="2" type="ORF">FRACYDRAFT_241817</name>
</gene>
<dbReference type="Gene3D" id="3.40.50.1820">
    <property type="entry name" value="alpha/beta hydrolase"/>
    <property type="match status" value="1"/>
</dbReference>
<dbReference type="KEGG" id="fcy:FRACYDRAFT_241817"/>
<evidence type="ECO:0000313" key="2">
    <source>
        <dbReference type="EMBL" id="OEU13484.1"/>
    </source>
</evidence>
<accession>A0A1E7F5U1</accession>
<dbReference type="EMBL" id="KV784361">
    <property type="protein sequence ID" value="OEU13484.1"/>
    <property type="molecule type" value="Genomic_DNA"/>
</dbReference>
<evidence type="ECO:0000313" key="3">
    <source>
        <dbReference type="Proteomes" id="UP000095751"/>
    </source>
</evidence>
<dbReference type="Proteomes" id="UP000095751">
    <property type="component" value="Unassembled WGS sequence"/>
</dbReference>
<dbReference type="InParanoid" id="A0A1E7F5U1"/>
<reference evidence="2 3" key="1">
    <citation type="submission" date="2016-09" db="EMBL/GenBank/DDBJ databases">
        <title>Extensive genetic diversity and differential bi-allelic expression allows diatom success in the polar Southern Ocean.</title>
        <authorList>
            <consortium name="DOE Joint Genome Institute"/>
            <person name="Mock T."/>
            <person name="Otillar R.P."/>
            <person name="Strauss J."/>
            <person name="Dupont C."/>
            <person name="Frickenhaus S."/>
            <person name="Maumus F."/>
            <person name="Mcmullan M."/>
            <person name="Sanges R."/>
            <person name="Schmutz J."/>
            <person name="Toseland A."/>
            <person name="Valas R."/>
            <person name="Veluchamy A."/>
            <person name="Ward B.J."/>
            <person name="Allen A."/>
            <person name="Barry K."/>
            <person name="Falciatore A."/>
            <person name="Ferrante M."/>
            <person name="Fortunato A.E."/>
            <person name="Gloeckner G."/>
            <person name="Gruber A."/>
            <person name="Hipkin R."/>
            <person name="Janech M."/>
            <person name="Kroth P."/>
            <person name="Leese F."/>
            <person name="Lindquist E."/>
            <person name="Lyon B.R."/>
            <person name="Martin J."/>
            <person name="Mayer C."/>
            <person name="Parker M."/>
            <person name="Quesneville H."/>
            <person name="Raymond J."/>
            <person name="Uhlig C."/>
            <person name="Valentin K.U."/>
            <person name="Worden A.Z."/>
            <person name="Armbrust E.V."/>
            <person name="Bowler C."/>
            <person name="Green B."/>
            <person name="Moulton V."/>
            <person name="Van Oosterhout C."/>
            <person name="Grigoriev I."/>
        </authorList>
    </citation>
    <scope>NUCLEOTIDE SEQUENCE [LARGE SCALE GENOMIC DNA]</scope>
    <source>
        <strain evidence="2 3">CCMP1102</strain>
    </source>
</reference>
<dbReference type="Pfam" id="PF01764">
    <property type="entry name" value="Lipase_3"/>
    <property type="match status" value="1"/>
</dbReference>
<feature type="domain" description="Fungal lipase-type" evidence="1">
    <location>
        <begin position="156"/>
        <end position="317"/>
    </location>
</feature>
<dbReference type="AlphaFoldDB" id="A0A1E7F5U1"/>
<keyword evidence="3" id="KW-1185">Reference proteome</keyword>
<dbReference type="SUPFAM" id="SSF53474">
    <property type="entry name" value="alpha/beta-Hydrolases"/>
    <property type="match status" value="1"/>
</dbReference>
<protein>
    <submittedName>
        <fullName evidence="2">Alpha/beta-hydrolase</fullName>
    </submittedName>
</protein>
<organism evidence="2 3">
    <name type="scientific">Fragilariopsis cylindrus CCMP1102</name>
    <dbReference type="NCBI Taxonomy" id="635003"/>
    <lineage>
        <taxon>Eukaryota</taxon>
        <taxon>Sar</taxon>
        <taxon>Stramenopiles</taxon>
        <taxon>Ochrophyta</taxon>
        <taxon>Bacillariophyta</taxon>
        <taxon>Bacillariophyceae</taxon>
        <taxon>Bacillariophycidae</taxon>
        <taxon>Bacillariales</taxon>
        <taxon>Bacillariaceae</taxon>
        <taxon>Fragilariopsis</taxon>
    </lineage>
</organism>